<dbReference type="GO" id="GO:0016787">
    <property type="term" value="F:hydrolase activity"/>
    <property type="evidence" value="ECO:0007669"/>
    <property type="project" value="UniProtKB-KW"/>
</dbReference>
<keyword evidence="1" id="KW-0378">Hydrolase</keyword>
<name>A0A7J6VKH1_THATH</name>
<dbReference type="InterPro" id="IPR029058">
    <property type="entry name" value="AB_hydrolase_fold"/>
</dbReference>
<accession>A0A7J6VKH1</accession>
<sequence>MEGYLDEIRDILKCDVTIFHGRDDELLPVECSYNVQSKIPRASLKVIEKKDHITVVVGRQKAFARELEEIWSKSSTN</sequence>
<dbReference type="PANTHER" id="PTHR43689">
    <property type="entry name" value="HYDROLASE"/>
    <property type="match status" value="1"/>
</dbReference>
<dbReference type="AlphaFoldDB" id="A0A7J6VKH1"/>
<protein>
    <submittedName>
        <fullName evidence="1">Alpha/beta-hydrolase superfamily protein</fullName>
    </submittedName>
</protein>
<evidence type="ECO:0000313" key="1">
    <source>
        <dbReference type="EMBL" id="KAF5185626.1"/>
    </source>
</evidence>
<comment type="caution">
    <text evidence="1">The sequence shown here is derived from an EMBL/GenBank/DDBJ whole genome shotgun (WGS) entry which is preliminary data.</text>
</comment>
<dbReference type="EMBL" id="JABWDY010030430">
    <property type="protein sequence ID" value="KAF5185626.1"/>
    <property type="molecule type" value="Genomic_DNA"/>
</dbReference>
<reference evidence="1 2" key="1">
    <citation type="submission" date="2020-06" db="EMBL/GenBank/DDBJ databases">
        <title>Transcriptomic and genomic resources for Thalictrum thalictroides and T. hernandezii: Facilitating candidate gene discovery in an emerging model plant lineage.</title>
        <authorList>
            <person name="Arias T."/>
            <person name="Riano-Pachon D.M."/>
            <person name="Di Stilio V.S."/>
        </authorList>
    </citation>
    <scope>NUCLEOTIDE SEQUENCE [LARGE SCALE GENOMIC DNA]</scope>
    <source>
        <strain evidence="2">cv. WT478/WT964</strain>
        <tissue evidence="1">Leaves</tissue>
    </source>
</reference>
<dbReference type="SUPFAM" id="SSF53474">
    <property type="entry name" value="alpha/beta-Hydrolases"/>
    <property type="match status" value="1"/>
</dbReference>
<gene>
    <name evidence="1" type="ORF">FRX31_024786</name>
</gene>
<dbReference type="PANTHER" id="PTHR43689:SF9">
    <property type="entry name" value="LYSOPHOSPHOLIPASE BODYGUARD 3-RELATED"/>
    <property type="match status" value="1"/>
</dbReference>
<dbReference type="Gene3D" id="3.40.50.1820">
    <property type="entry name" value="alpha/beta hydrolase"/>
    <property type="match status" value="1"/>
</dbReference>
<dbReference type="Proteomes" id="UP000554482">
    <property type="component" value="Unassembled WGS sequence"/>
</dbReference>
<keyword evidence="2" id="KW-1185">Reference proteome</keyword>
<evidence type="ECO:0000313" key="2">
    <source>
        <dbReference type="Proteomes" id="UP000554482"/>
    </source>
</evidence>
<proteinExistence type="predicted"/>
<dbReference type="OrthoDB" id="284184at2759"/>
<organism evidence="1 2">
    <name type="scientific">Thalictrum thalictroides</name>
    <name type="common">Rue-anemone</name>
    <name type="synonym">Anemone thalictroides</name>
    <dbReference type="NCBI Taxonomy" id="46969"/>
    <lineage>
        <taxon>Eukaryota</taxon>
        <taxon>Viridiplantae</taxon>
        <taxon>Streptophyta</taxon>
        <taxon>Embryophyta</taxon>
        <taxon>Tracheophyta</taxon>
        <taxon>Spermatophyta</taxon>
        <taxon>Magnoliopsida</taxon>
        <taxon>Ranunculales</taxon>
        <taxon>Ranunculaceae</taxon>
        <taxon>Thalictroideae</taxon>
        <taxon>Thalictrum</taxon>
    </lineage>
</organism>